<evidence type="ECO:0000256" key="4">
    <source>
        <dbReference type="PIRNR" id="PIRNR036492"/>
    </source>
</evidence>
<dbReference type="InterPro" id="IPR016163">
    <property type="entry name" value="Ald_DH_C"/>
</dbReference>
<accession>A0A2W7RUR5</accession>
<evidence type="ECO:0000256" key="2">
    <source>
        <dbReference type="ARBA" id="ARBA00023002"/>
    </source>
</evidence>
<feature type="active site" evidence="5 6">
    <location>
        <position position="213"/>
    </location>
</feature>
<keyword evidence="3" id="KW-0520">NAD</keyword>
<evidence type="ECO:0000256" key="1">
    <source>
        <dbReference type="ARBA" id="ARBA00009986"/>
    </source>
</evidence>
<dbReference type="InterPro" id="IPR012394">
    <property type="entry name" value="Aldehyde_DH_NAD(P)"/>
</dbReference>
<dbReference type="InterPro" id="IPR016161">
    <property type="entry name" value="Ald_DH/histidinol_DH"/>
</dbReference>
<keyword evidence="10" id="KW-1185">Reference proteome</keyword>
<organism evidence="9 10">
    <name type="scientific">Hydrotalea sandarakina</name>
    <dbReference type="NCBI Taxonomy" id="1004304"/>
    <lineage>
        <taxon>Bacteria</taxon>
        <taxon>Pseudomonadati</taxon>
        <taxon>Bacteroidota</taxon>
        <taxon>Chitinophagia</taxon>
        <taxon>Chitinophagales</taxon>
        <taxon>Chitinophagaceae</taxon>
        <taxon>Hydrotalea</taxon>
    </lineage>
</organism>
<sequence length="459" mass="51298">MQSEYLPMLQQLKINYESGITRGYAFRVQQLQHLKAAILKYEQALYEALAVDLKKSKEESWVTEMGMVVAEINHTLKHLKKWMQPQKKATNLANMPSVSKVYAEPWGVVFIIAPWNYPVQLLLSPLVGAIAAGNVCVVKPSEFADATAQVIQKMIEETFPANYVYCVQGNGAEVVTALMQQFTFDYVFYTGSTAVGKIIYRQAAEKLIPVTLELGGKSPCVIAADANIPVAAKRIAVTKFSNCGQMCVTPDYVLVHRSVYHEFVEEMKQVLVRFFGEDASQSDNYGKMINEKQWNRVVGYLQQGTVLFGGSANKEHLFIAPTLLGINDTNVPVMHEEIFGPVLPILPYENKEDAKQIISVNPNPLAFYVFTQSNDLAEAWLAEVSSGGACINNCSWHLTNPNLPFGGRGNSGIGQYHGQYSFETFTHPKAVFKTPAWFDPAIKYPPFTGKLKLFKWLIR</sequence>
<dbReference type="OrthoDB" id="629320at2"/>
<dbReference type="InterPro" id="IPR015590">
    <property type="entry name" value="Aldehyde_DH_dom"/>
</dbReference>
<evidence type="ECO:0000256" key="7">
    <source>
        <dbReference type="RuleBase" id="RU003345"/>
    </source>
</evidence>
<evidence type="ECO:0000256" key="6">
    <source>
        <dbReference type="PROSITE-ProRule" id="PRU10007"/>
    </source>
</evidence>
<dbReference type="Proteomes" id="UP000249720">
    <property type="component" value="Unassembled WGS sequence"/>
</dbReference>
<dbReference type="EMBL" id="QKZV01000002">
    <property type="protein sequence ID" value="PZX64448.1"/>
    <property type="molecule type" value="Genomic_DNA"/>
</dbReference>
<proteinExistence type="inferred from homology"/>
<dbReference type="Gene3D" id="3.40.605.10">
    <property type="entry name" value="Aldehyde Dehydrogenase, Chain A, domain 1"/>
    <property type="match status" value="1"/>
</dbReference>
<dbReference type="PANTHER" id="PTHR43570:SF16">
    <property type="entry name" value="ALDEHYDE DEHYDROGENASE TYPE III, ISOFORM Q"/>
    <property type="match status" value="1"/>
</dbReference>
<dbReference type="InterPro" id="IPR029510">
    <property type="entry name" value="Ald_DH_CS_GLU"/>
</dbReference>
<protein>
    <recommendedName>
        <fullName evidence="4">Aldehyde dehydrogenase</fullName>
    </recommendedName>
</protein>
<dbReference type="PANTHER" id="PTHR43570">
    <property type="entry name" value="ALDEHYDE DEHYDROGENASE"/>
    <property type="match status" value="1"/>
</dbReference>
<dbReference type="FunFam" id="3.40.309.10:FF:000003">
    <property type="entry name" value="Aldehyde dehydrogenase"/>
    <property type="match status" value="1"/>
</dbReference>
<comment type="caution">
    <text evidence="9">The sequence shown here is derived from an EMBL/GenBank/DDBJ whole genome shotgun (WGS) entry which is preliminary data.</text>
</comment>
<dbReference type="AlphaFoldDB" id="A0A2W7RUR5"/>
<dbReference type="GO" id="GO:0004029">
    <property type="term" value="F:aldehyde dehydrogenase (NAD+) activity"/>
    <property type="evidence" value="ECO:0007669"/>
    <property type="project" value="TreeGrafter"/>
</dbReference>
<keyword evidence="2 4" id="KW-0560">Oxidoreductase</keyword>
<dbReference type="PROSITE" id="PS00687">
    <property type="entry name" value="ALDEHYDE_DEHYDR_GLU"/>
    <property type="match status" value="1"/>
</dbReference>
<evidence type="ECO:0000256" key="3">
    <source>
        <dbReference type="ARBA" id="ARBA00023027"/>
    </source>
</evidence>
<dbReference type="InterPro" id="IPR016162">
    <property type="entry name" value="Ald_DH_N"/>
</dbReference>
<feature type="domain" description="Aldehyde dehydrogenase" evidence="8">
    <location>
        <begin position="27"/>
        <end position="431"/>
    </location>
</feature>
<reference evidence="9 10" key="1">
    <citation type="submission" date="2018-06" db="EMBL/GenBank/DDBJ databases">
        <title>Genomic Encyclopedia of Archaeal and Bacterial Type Strains, Phase II (KMG-II): from individual species to whole genera.</title>
        <authorList>
            <person name="Goeker M."/>
        </authorList>
    </citation>
    <scope>NUCLEOTIDE SEQUENCE [LARGE SCALE GENOMIC DNA]</scope>
    <source>
        <strain evidence="9 10">DSM 23241</strain>
    </source>
</reference>
<evidence type="ECO:0000259" key="8">
    <source>
        <dbReference type="Pfam" id="PF00171"/>
    </source>
</evidence>
<dbReference type="PIRSF" id="PIRSF036492">
    <property type="entry name" value="ALDH"/>
    <property type="match status" value="1"/>
</dbReference>
<dbReference type="GO" id="GO:0005737">
    <property type="term" value="C:cytoplasm"/>
    <property type="evidence" value="ECO:0007669"/>
    <property type="project" value="TreeGrafter"/>
</dbReference>
<dbReference type="FunFam" id="3.40.605.10:FF:000004">
    <property type="entry name" value="Aldehyde dehydrogenase"/>
    <property type="match status" value="1"/>
</dbReference>
<dbReference type="RefSeq" id="WP_111293624.1">
    <property type="nucleotide sequence ID" value="NZ_QKZV01000002.1"/>
</dbReference>
<dbReference type="GO" id="GO:0006081">
    <property type="term" value="P:aldehyde metabolic process"/>
    <property type="evidence" value="ECO:0007669"/>
    <property type="project" value="InterPro"/>
</dbReference>
<name>A0A2W7RUR5_9BACT</name>
<dbReference type="Pfam" id="PF00171">
    <property type="entry name" value="Aldedh"/>
    <property type="match status" value="1"/>
</dbReference>
<evidence type="ECO:0000256" key="5">
    <source>
        <dbReference type="PIRSR" id="PIRSR036492-1"/>
    </source>
</evidence>
<gene>
    <name evidence="9" type="ORF">LX80_00644</name>
</gene>
<evidence type="ECO:0000313" key="9">
    <source>
        <dbReference type="EMBL" id="PZX64448.1"/>
    </source>
</evidence>
<dbReference type="CDD" id="cd07136">
    <property type="entry name" value="ALDH_YwdH-P39616"/>
    <property type="match status" value="1"/>
</dbReference>
<comment type="similarity">
    <text evidence="1 4 7">Belongs to the aldehyde dehydrogenase family.</text>
</comment>
<dbReference type="SUPFAM" id="SSF53720">
    <property type="entry name" value="ALDH-like"/>
    <property type="match status" value="1"/>
</dbReference>
<feature type="active site" evidence="5">
    <location>
        <position position="247"/>
    </location>
</feature>
<evidence type="ECO:0000313" key="10">
    <source>
        <dbReference type="Proteomes" id="UP000249720"/>
    </source>
</evidence>
<dbReference type="Gene3D" id="3.40.309.10">
    <property type="entry name" value="Aldehyde Dehydrogenase, Chain A, domain 2"/>
    <property type="match status" value="1"/>
</dbReference>